<evidence type="ECO:0000256" key="4">
    <source>
        <dbReference type="ARBA" id="ARBA00022753"/>
    </source>
</evidence>
<dbReference type="PANTHER" id="PTHR12820">
    <property type="entry name" value="VACUOLAR SORTING PROTEIN 53"/>
    <property type="match status" value="1"/>
</dbReference>
<organism evidence="10 11">
    <name type="scientific">Tribonema minus</name>
    <dbReference type="NCBI Taxonomy" id="303371"/>
    <lineage>
        <taxon>Eukaryota</taxon>
        <taxon>Sar</taxon>
        <taxon>Stramenopiles</taxon>
        <taxon>Ochrophyta</taxon>
        <taxon>PX clade</taxon>
        <taxon>Xanthophyceae</taxon>
        <taxon>Tribonematales</taxon>
        <taxon>Tribonemataceae</taxon>
        <taxon>Tribonema</taxon>
    </lineage>
</organism>
<feature type="domain" description="Vps53 C-terminal" evidence="9">
    <location>
        <begin position="681"/>
        <end position="764"/>
    </location>
</feature>
<comment type="subcellular location">
    <subcellularLocation>
        <location evidence="2">Endosome membrane</location>
        <topology evidence="2">Peripheral membrane protein</topology>
    </subcellularLocation>
    <subcellularLocation>
        <location evidence="1">Golgi apparatus</location>
        <location evidence="1">trans-Golgi network membrane</location>
        <topology evidence="1">Peripheral membrane protein</topology>
    </subcellularLocation>
</comment>
<comment type="caution">
    <text evidence="10">The sequence shown here is derived from an EMBL/GenBank/DDBJ whole genome shotgun (WGS) entry which is preliminary data.</text>
</comment>
<protein>
    <submittedName>
        <fullName evidence="10">Vps53-like protein</fullName>
    </submittedName>
</protein>
<evidence type="ECO:0000259" key="9">
    <source>
        <dbReference type="Pfam" id="PF16854"/>
    </source>
</evidence>
<keyword evidence="6" id="KW-0472">Membrane</keyword>
<accession>A0A836CNS0</accession>
<reference evidence="10" key="1">
    <citation type="submission" date="2021-02" db="EMBL/GenBank/DDBJ databases">
        <title>First Annotated Genome of the Yellow-green Alga Tribonema minus.</title>
        <authorList>
            <person name="Mahan K.M."/>
        </authorList>
    </citation>
    <scope>NUCLEOTIDE SEQUENCE</scope>
    <source>
        <strain evidence="10">UTEX B ZZ1240</strain>
    </source>
</reference>
<evidence type="ECO:0000256" key="5">
    <source>
        <dbReference type="ARBA" id="ARBA00023034"/>
    </source>
</evidence>
<keyword evidence="5" id="KW-0333">Golgi apparatus</keyword>
<dbReference type="GO" id="GO:0000938">
    <property type="term" value="C:GARP complex"/>
    <property type="evidence" value="ECO:0007669"/>
    <property type="project" value="InterPro"/>
</dbReference>
<dbReference type="AlphaFoldDB" id="A0A836CNS0"/>
<name>A0A836CNS0_9STRA</name>
<evidence type="ECO:0000256" key="2">
    <source>
        <dbReference type="ARBA" id="ARBA00004481"/>
    </source>
</evidence>
<evidence type="ECO:0000313" key="10">
    <source>
        <dbReference type="EMBL" id="KAG5192008.1"/>
    </source>
</evidence>
<proteinExistence type="inferred from homology"/>
<dbReference type="InterPro" id="IPR007234">
    <property type="entry name" value="Vps53_N"/>
</dbReference>
<gene>
    <name evidence="10" type="ORF">JKP88DRAFT_271234</name>
</gene>
<evidence type="ECO:0000256" key="7">
    <source>
        <dbReference type="SAM" id="MobiDB-lite"/>
    </source>
</evidence>
<feature type="compositionally biased region" description="Basic and acidic residues" evidence="7">
    <location>
        <begin position="374"/>
        <end position="387"/>
    </location>
</feature>
<dbReference type="GO" id="GO:0010008">
    <property type="term" value="C:endosome membrane"/>
    <property type="evidence" value="ECO:0007669"/>
    <property type="project" value="UniProtKB-SubCell"/>
</dbReference>
<evidence type="ECO:0000313" key="11">
    <source>
        <dbReference type="Proteomes" id="UP000664859"/>
    </source>
</evidence>
<dbReference type="InterPro" id="IPR039766">
    <property type="entry name" value="Vps53"/>
</dbReference>
<dbReference type="GO" id="GO:0042147">
    <property type="term" value="P:retrograde transport, endosome to Golgi"/>
    <property type="evidence" value="ECO:0007669"/>
    <property type="project" value="InterPro"/>
</dbReference>
<dbReference type="Proteomes" id="UP000664859">
    <property type="component" value="Unassembled WGS sequence"/>
</dbReference>
<evidence type="ECO:0000256" key="1">
    <source>
        <dbReference type="ARBA" id="ARBA00004150"/>
    </source>
</evidence>
<keyword evidence="4" id="KW-0967">Endosome</keyword>
<sequence length="855" mass="93132">MGSEDPLDKADFDPIAYLNHLFPTERSLDRLDPFVVKITAQISMLDAEISQAVQAQSEAGQQAVRDVAEARAAIAELFAKVKDIKGKAEQSEVMVQEICRDIRQLDHAKRHLQTTITALKRLHMLVTAVDQLQAVAQARQYREAANLLDAVRQLLTHFQPYAAVPRIAELRNTVAAVKRDLTSQITAAFDAVGQLAPGSADLEALERVPADIPGQFRPLHEACLVVDALGAKARSQQVAAFCRQQLKQYDTLFPPSSVAGPGAAGPESMDRRFAWFRRLLRSVDVRCEGVFPPHWHLPQRLCLAFMERTRASLLEVLGGGSGEAAGDVQALLKTLQKCLNFEKEACARFETAAGGDAQGEGGEGGAPLSPGASQEHRQRRSEGERQMPDTVVVPASKLISLSKDGQGVAEEGEEPLLPIAGMLSGVFDPYMGPYIALEKKKLGEVMAAAARGRDLEDIDRDGKLPVLSTSVNAFVYIKNSINRCTKLTTGQTFFKLYKEFKGSMSGYAATLKAKLPPPVSGGSVGLSQQFRIPDDGEVAVCYVINTAEYCAETLPQLEEIIKSKIDLSYKDSIDLTPEQDQFHDVIMQAIRVLHIGLETRAEPAFRAMSAINWGACESVGEESGYIRAIEDAITPFIPTVRNLLSTLYFRTFCDKFAGSFLPAYLALLLRQRRINEMGTQQLLLDAYNLKTLMLRLPILGLEAGAETSPIPLTYSKYVIKQMGKIEMVLKLIGAPSDRLVEQFRIMWPDGTGADLQAIMNLKGMKRAEQMTVLETLGLDVTAAGAGSPETGTGSVGFGVGGGPGGVSMPNMPNVNVKMFQPAVAKMTVENTREIASKVESGMRSMTSGLQKLTFR</sequence>
<evidence type="ECO:0000256" key="6">
    <source>
        <dbReference type="ARBA" id="ARBA00023136"/>
    </source>
</evidence>
<feature type="compositionally biased region" description="Gly residues" evidence="7">
    <location>
        <begin position="356"/>
        <end position="365"/>
    </location>
</feature>
<dbReference type="OrthoDB" id="10261632at2759"/>
<keyword evidence="11" id="KW-1185">Reference proteome</keyword>
<dbReference type="Pfam" id="PF04100">
    <property type="entry name" value="Vps53_N"/>
    <property type="match status" value="1"/>
</dbReference>
<evidence type="ECO:0000256" key="3">
    <source>
        <dbReference type="ARBA" id="ARBA00008628"/>
    </source>
</evidence>
<dbReference type="Pfam" id="PF16854">
    <property type="entry name" value="VPS53_C"/>
    <property type="match status" value="1"/>
</dbReference>
<comment type="similarity">
    <text evidence="3">Belongs to the VPS53 family.</text>
</comment>
<feature type="region of interest" description="Disordered" evidence="7">
    <location>
        <begin position="354"/>
        <end position="389"/>
    </location>
</feature>
<feature type="domain" description="Vps53 N-terminal" evidence="8">
    <location>
        <begin position="11"/>
        <end position="448"/>
    </location>
</feature>
<evidence type="ECO:0000259" key="8">
    <source>
        <dbReference type="Pfam" id="PF04100"/>
    </source>
</evidence>
<dbReference type="GO" id="GO:0005829">
    <property type="term" value="C:cytosol"/>
    <property type="evidence" value="ECO:0007669"/>
    <property type="project" value="GOC"/>
</dbReference>
<dbReference type="EMBL" id="JAFCMP010000012">
    <property type="protein sequence ID" value="KAG5192008.1"/>
    <property type="molecule type" value="Genomic_DNA"/>
</dbReference>
<dbReference type="InterPro" id="IPR031745">
    <property type="entry name" value="Vps53_C"/>
</dbReference>
<dbReference type="PANTHER" id="PTHR12820:SF0">
    <property type="entry name" value="VACUOLAR PROTEIN SORTING-ASSOCIATED PROTEIN 53 HOMOLOG"/>
    <property type="match status" value="1"/>
</dbReference>